<accession>A0ABQ8RUI0</accession>
<evidence type="ECO:0008006" key="7">
    <source>
        <dbReference type="Google" id="ProtNLM"/>
    </source>
</evidence>
<keyword evidence="3" id="KW-0808">Transferase</keyword>
<dbReference type="EMBL" id="JAOQBH010000001">
    <property type="protein sequence ID" value="KAJ4141757.1"/>
    <property type="molecule type" value="Genomic_DNA"/>
</dbReference>
<evidence type="ECO:0000313" key="6">
    <source>
        <dbReference type="Proteomes" id="UP001152024"/>
    </source>
</evidence>
<keyword evidence="6" id="KW-1185">Reference proteome</keyword>
<comment type="similarity">
    <text evidence="2">Belongs to the plant acyltransferase family.</text>
</comment>
<keyword evidence="4" id="KW-0012">Acyltransferase</keyword>
<evidence type="ECO:0000256" key="4">
    <source>
        <dbReference type="ARBA" id="ARBA00023315"/>
    </source>
</evidence>
<gene>
    <name evidence="5" type="ORF">NW768_000974</name>
</gene>
<dbReference type="InterPro" id="IPR023213">
    <property type="entry name" value="CAT-like_dom_sf"/>
</dbReference>
<comment type="pathway">
    <text evidence="1">Secondary metabolite biosynthesis.</text>
</comment>
<reference evidence="5" key="1">
    <citation type="submission" date="2022-09" db="EMBL/GenBank/DDBJ databases">
        <title>Fusarium specimens isolated from Avocado Roots.</title>
        <authorList>
            <person name="Stajich J."/>
            <person name="Roper C."/>
            <person name="Heimlech-Rivalta G."/>
        </authorList>
    </citation>
    <scope>NUCLEOTIDE SEQUENCE</scope>
    <source>
        <strain evidence="5">CF00095</strain>
    </source>
</reference>
<dbReference type="Proteomes" id="UP001152024">
    <property type="component" value="Unassembled WGS sequence"/>
</dbReference>
<proteinExistence type="inferred from homology"/>
<dbReference type="PANTHER" id="PTHR31896:SF69">
    <property type="entry name" value="FAMILY REGULATORY PROTEIN, PUTATIVE (AFU_ORTHOLOGUE AFUA_3G14730)-RELATED"/>
    <property type="match status" value="1"/>
</dbReference>
<evidence type="ECO:0000256" key="1">
    <source>
        <dbReference type="ARBA" id="ARBA00005179"/>
    </source>
</evidence>
<evidence type="ECO:0000256" key="3">
    <source>
        <dbReference type="ARBA" id="ARBA00022679"/>
    </source>
</evidence>
<dbReference type="InterPro" id="IPR051283">
    <property type="entry name" value="Sec_Metabolite_Acyltrans"/>
</dbReference>
<sequence length="466" mass="52375">MASSHQSPSDFVYPTHMMDNLSMLRQMIMAWTMRFDDVLDPSQLHRSLTELLQIGDWKKLGGRLKFGNDPKGHLEIHIPSSTPAVAFWHKKYDVSLEEHELSASFPKATEEPSVRPISSKLWDSILSPDTPRTLKEFTTRDVPMLSLHIVSFDDATVVTVSWPHVLFDAKGFHYLVQAWSDVLSGRKENVPDIIAAKEDVLYDIAGRSEYSSQVSDIESTILSGFGLVVFVLRFLWTILTQPTVESRVICLPKKTVDKLHRQALGDIKDETGDAWVSPNDAILAWFSRTIFKSTSRPISMIAPIDARTRLSELQNPKGVYVQNMVLAAFITMLPDILRQPLGIQALTCRKALFDQLQEPNLLAMLELSRKRGTANTPLFAKSNSILLTTNNRLNADIFAAARFGSAAEKSPGPVYHHADLINANVGRVLRNLINVQAKDPDGNYWISGCFTPKEWKRIEKEIVQLA</sequence>
<name>A0ABQ8RUI0_FUSEQ</name>
<dbReference type="PANTHER" id="PTHR31896">
    <property type="entry name" value="FAMILY REGULATORY PROTEIN, PUTATIVE (AFU_ORTHOLOGUE AFUA_3G14730)-RELATED"/>
    <property type="match status" value="1"/>
</dbReference>
<comment type="caution">
    <text evidence="5">The sequence shown here is derived from an EMBL/GenBank/DDBJ whole genome shotgun (WGS) entry which is preliminary data.</text>
</comment>
<organism evidence="5 6">
    <name type="scientific">Fusarium equiseti</name>
    <name type="common">Fusarium scirpi</name>
    <dbReference type="NCBI Taxonomy" id="61235"/>
    <lineage>
        <taxon>Eukaryota</taxon>
        <taxon>Fungi</taxon>
        <taxon>Dikarya</taxon>
        <taxon>Ascomycota</taxon>
        <taxon>Pezizomycotina</taxon>
        <taxon>Sordariomycetes</taxon>
        <taxon>Hypocreomycetidae</taxon>
        <taxon>Hypocreales</taxon>
        <taxon>Nectriaceae</taxon>
        <taxon>Fusarium</taxon>
        <taxon>Fusarium incarnatum-equiseti species complex</taxon>
    </lineage>
</organism>
<dbReference type="Gene3D" id="3.30.559.10">
    <property type="entry name" value="Chloramphenicol acetyltransferase-like domain"/>
    <property type="match status" value="2"/>
</dbReference>
<evidence type="ECO:0000313" key="5">
    <source>
        <dbReference type="EMBL" id="KAJ4141757.1"/>
    </source>
</evidence>
<evidence type="ECO:0000256" key="2">
    <source>
        <dbReference type="ARBA" id="ARBA00009861"/>
    </source>
</evidence>
<protein>
    <recommendedName>
        <fullName evidence="7">Lysr family regulatory protein</fullName>
    </recommendedName>
</protein>